<keyword evidence="3" id="KW-0378">Hydrolase</keyword>
<dbReference type="PANTHER" id="PTHR11851">
    <property type="entry name" value="METALLOPROTEASE"/>
    <property type="match status" value="1"/>
</dbReference>
<dbReference type="Pfam" id="PF05193">
    <property type="entry name" value="Peptidase_M16_C"/>
    <property type="match status" value="1"/>
</dbReference>
<reference evidence="3 4" key="1">
    <citation type="submission" date="2017-02" db="EMBL/GenBank/DDBJ databases">
        <title>Whole genome sequencing of Helicobacter bilis strain AAQJH.</title>
        <authorList>
            <person name="Conlan S."/>
            <person name="Thomas P.J."/>
            <person name="Mullikin J."/>
            <person name="Palmore T.N."/>
            <person name="Frank K.M."/>
            <person name="Segre J.A."/>
        </authorList>
    </citation>
    <scope>NUCLEOTIDE SEQUENCE [LARGE SCALE GENOMIC DNA]</scope>
    <source>
        <strain evidence="3 4">AAQJH</strain>
    </source>
</reference>
<evidence type="ECO:0000256" key="1">
    <source>
        <dbReference type="SAM" id="SignalP"/>
    </source>
</evidence>
<dbReference type="Proteomes" id="UP000188298">
    <property type="component" value="Chromosome"/>
</dbReference>
<keyword evidence="1" id="KW-0732">Signal</keyword>
<dbReference type="GO" id="GO:0046872">
    <property type="term" value="F:metal ion binding"/>
    <property type="evidence" value="ECO:0007669"/>
    <property type="project" value="InterPro"/>
</dbReference>
<protein>
    <submittedName>
        <fullName evidence="3">Processing protease</fullName>
    </submittedName>
</protein>
<dbReference type="GO" id="GO:0008233">
    <property type="term" value="F:peptidase activity"/>
    <property type="evidence" value="ECO:0007669"/>
    <property type="project" value="UniProtKB-KW"/>
</dbReference>
<feature type="domain" description="Peptidase M16 C-terminal" evidence="2">
    <location>
        <begin position="188"/>
        <end position="362"/>
    </location>
</feature>
<keyword evidence="3" id="KW-0645">Protease</keyword>
<dbReference type="InterPro" id="IPR011249">
    <property type="entry name" value="Metalloenz_LuxS/M16"/>
</dbReference>
<evidence type="ECO:0000313" key="4">
    <source>
        <dbReference type="Proteomes" id="UP000188298"/>
    </source>
</evidence>
<gene>
    <name evidence="3" type="ORF">XJ32_10890</name>
</gene>
<dbReference type="GO" id="GO:0006508">
    <property type="term" value="P:proteolysis"/>
    <property type="evidence" value="ECO:0007669"/>
    <property type="project" value="UniProtKB-KW"/>
</dbReference>
<proteinExistence type="predicted"/>
<feature type="chain" id="PRO_5012501541" evidence="1">
    <location>
        <begin position="21"/>
        <end position="430"/>
    </location>
</feature>
<evidence type="ECO:0000313" key="3">
    <source>
        <dbReference type="EMBL" id="AQQ60504.1"/>
    </source>
</evidence>
<sequence>MIKNIVMLFFLILGAQIMQANTLSHLTINNIKIPVISEQSSVIPTGHVEVIFIGGGNMFNPPKKPLARVASAVLNRGTKTLGNVKFAELLESKALDLDIGVGQATLTFTLDFLKEYEDFAYTQLENLIKDPNLTKSTLQDVQKKLHAALMSKSSDFDYQATLLLQKGIFAKTPLAYPALGNTTQEIDSVSLSDIRNYLDKTLTLENMVIVIGGDLDIKNSLAKLQKVFSHLPQGKKVSIPQYKIKTIAMKTAKKDTQQAYIYFASPLNIQSIKDDGYKAQVAGFILGSSGFGSRLMEEIRVKRGLAYSAYMRPNITRTSTYFAGYMQTALDKQDEAIALTQQILKDFVAKGVTQKELDSAKQFILGNKPLQEETLGQRLNAKFMNYYNGLPLDYREEFLQKVASLDLETLNEFIRTHAEIANLSFAVITK</sequence>
<dbReference type="PANTHER" id="PTHR11851:SF225">
    <property type="entry name" value="NON-PEPTIDASE HOMOLOG YMXG"/>
    <property type="match status" value="1"/>
</dbReference>
<dbReference type="KEGG" id="hbl:XJ32_10890"/>
<dbReference type="Gene3D" id="3.30.830.10">
    <property type="entry name" value="Metalloenzyme, LuxS/M16 peptidase-like"/>
    <property type="match status" value="2"/>
</dbReference>
<dbReference type="EMBL" id="CP019645">
    <property type="protein sequence ID" value="AQQ60504.1"/>
    <property type="molecule type" value="Genomic_DNA"/>
</dbReference>
<organism evidence="3 4">
    <name type="scientific">Helicobacter bilis</name>
    <dbReference type="NCBI Taxonomy" id="37372"/>
    <lineage>
        <taxon>Bacteria</taxon>
        <taxon>Pseudomonadati</taxon>
        <taxon>Campylobacterota</taxon>
        <taxon>Epsilonproteobacteria</taxon>
        <taxon>Campylobacterales</taxon>
        <taxon>Helicobacteraceae</taxon>
        <taxon>Helicobacter</taxon>
    </lineage>
</organism>
<feature type="signal peptide" evidence="1">
    <location>
        <begin position="1"/>
        <end position="20"/>
    </location>
</feature>
<dbReference type="InterPro" id="IPR007863">
    <property type="entry name" value="Peptidase_M16_C"/>
</dbReference>
<name>A0A1Q2LJ39_9HELI</name>
<dbReference type="AlphaFoldDB" id="A0A1Q2LJ39"/>
<evidence type="ECO:0000259" key="2">
    <source>
        <dbReference type="Pfam" id="PF05193"/>
    </source>
</evidence>
<accession>A0A1Q2LJ39</accession>
<dbReference type="SUPFAM" id="SSF63411">
    <property type="entry name" value="LuxS/MPP-like metallohydrolase"/>
    <property type="match status" value="2"/>
</dbReference>
<dbReference type="RefSeq" id="WP_077389747.1">
    <property type="nucleotide sequence ID" value="NZ_CP019645.1"/>
</dbReference>
<dbReference type="InterPro" id="IPR050361">
    <property type="entry name" value="MPP/UQCRC_Complex"/>
</dbReference>